<evidence type="ECO:0008006" key="4">
    <source>
        <dbReference type="Google" id="ProtNLM"/>
    </source>
</evidence>
<evidence type="ECO:0000313" key="3">
    <source>
        <dbReference type="Proteomes" id="UP001549921"/>
    </source>
</evidence>
<proteinExistence type="predicted"/>
<organism evidence="2 3">
    <name type="scientific">Loxostege sticticalis</name>
    <name type="common">Beet webworm moth</name>
    <dbReference type="NCBI Taxonomy" id="481309"/>
    <lineage>
        <taxon>Eukaryota</taxon>
        <taxon>Metazoa</taxon>
        <taxon>Ecdysozoa</taxon>
        <taxon>Arthropoda</taxon>
        <taxon>Hexapoda</taxon>
        <taxon>Insecta</taxon>
        <taxon>Pterygota</taxon>
        <taxon>Neoptera</taxon>
        <taxon>Endopterygota</taxon>
        <taxon>Lepidoptera</taxon>
        <taxon>Glossata</taxon>
        <taxon>Ditrysia</taxon>
        <taxon>Pyraloidea</taxon>
        <taxon>Crambidae</taxon>
        <taxon>Pyraustinae</taxon>
        <taxon>Loxostege</taxon>
    </lineage>
</organism>
<evidence type="ECO:0000313" key="2">
    <source>
        <dbReference type="EMBL" id="KAL0850516.1"/>
    </source>
</evidence>
<feature type="signal peptide" evidence="1">
    <location>
        <begin position="1"/>
        <end position="19"/>
    </location>
</feature>
<name>A0ABD0TMG5_LOXSC</name>
<feature type="chain" id="PRO_5044762555" description="Secreted protein" evidence="1">
    <location>
        <begin position="20"/>
        <end position="235"/>
    </location>
</feature>
<gene>
    <name evidence="2" type="ORF">ABMA28_012305</name>
</gene>
<protein>
    <recommendedName>
        <fullName evidence="4">Secreted protein</fullName>
    </recommendedName>
</protein>
<sequence length="235" mass="26147">MRVQALLVACCALTGVTSAAGNSTSDRHREIAQAMLLSIDWPETEPYVESLKMVARNGAALKALLPHEKLPVTDPRRHYVLLAGVLAHMVEYLKSDCTPPDYEHEYLPAVDVLVPEIWKNPSVAVGKVESFLMAANKTVQQIQDIADLHCQNLHESICNRVLKAIASESDDLDKTLELVFMIGELAAIYENNRYVEEAEKYNTVGLLIGGKEKLKPLVFKAAEVYNKLYGRHCES</sequence>
<reference evidence="2 3" key="1">
    <citation type="submission" date="2024-06" db="EMBL/GenBank/DDBJ databases">
        <title>A chromosome-level genome assembly of beet webworm, Loxostege sticticalis.</title>
        <authorList>
            <person name="Zhang Y."/>
        </authorList>
    </citation>
    <scope>NUCLEOTIDE SEQUENCE [LARGE SCALE GENOMIC DNA]</scope>
    <source>
        <strain evidence="2">AQ028</strain>
        <tissue evidence="2">Male pupae</tissue>
    </source>
</reference>
<dbReference type="AlphaFoldDB" id="A0ABD0TMG5"/>
<keyword evidence="1" id="KW-0732">Signal</keyword>
<evidence type="ECO:0000256" key="1">
    <source>
        <dbReference type="SAM" id="SignalP"/>
    </source>
</evidence>
<comment type="caution">
    <text evidence="2">The sequence shown here is derived from an EMBL/GenBank/DDBJ whole genome shotgun (WGS) entry which is preliminary data.</text>
</comment>
<accession>A0ABD0TMG5</accession>
<dbReference type="EMBL" id="JBEDNZ010000003">
    <property type="protein sequence ID" value="KAL0850516.1"/>
    <property type="molecule type" value="Genomic_DNA"/>
</dbReference>
<dbReference type="Proteomes" id="UP001549921">
    <property type="component" value="Unassembled WGS sequence"/>
</dbReference>